<dbReference type="PROSITE" id="PS51257">
    <property type="entry name" value="PROKAR_LIPOPROTEIN"/>
    <property type="match status" value="1"/>
</dbReference>
<comment type="caution">
    <text evidence="2">The sequence shown here is derived from an EMBL/GenBank/DDBJ whole genome shotgun (WGS) entry which is preliminary data.</text>
</comment>
<dbReference type="PANTHER" id="PTHR12147">
    <property type="entry name" value="METALLOPEPTIDASE M28 FAMILY MEMBER"/>
    <property type="match status" value="1"/>
</dbReference>
<dbReference type="OrthoDB" id="9764939at2"/>
<dbReference type="Pfam" id="PF04389">
    <property type="entry name" value="Peptidase_M28"/>
    <property type="match status" value="1"/>
</dbReference>
<dbReference type="AlphaFoldDB" id="A0A2T3HI94"/>
<dbReference type="Gene3D" id="3.40.630.10">
    <property type="entry name" value="Zn peptidases"/>
    <property type="match status" value="1"/>
</dbReference>
<feature type="domain" description="Peptidase M28" evidence="1">
    <location>
        <begin position="95"/>
        <end position="292"/>
    </location>
</feature>
<keyword evidence="3" id="KW-1185">Reference proteome</keyword>
<dbReference type="GO" id="GO:0006508">
    <property type="term" value="P:proteolysis"/>
    <property type="evidence" value="ECO:0007669"/>
    <property type="project" value="InterPro"/>
</dbReference>
<proteinExistence type="predicted"/>
<name>A0A2T3HI94_9SPHI</name>
<dbReference type="InterPro" id="IPR045175">
    <property type="entry name" value="M28_fam"/>
</dbReference>
<dbReference type="GO" id="GO:0008235">
    <property type="term" value="F:metalloexopeptidase activity"/>
    <property type="evidence" value="ECO:0007669"/>
    <property type="project" value="InterPro"/>
</dbReference>
<evidence type="ECO:0000313" key="2">
    <source>
        <dbReference type="EMBL" id="PST82101.1"/>
    </source>
</evidence>
<evidence type="ECO:0000313" key="3">
    <source>
        <dbReference type="Proteomes" id="UP000240912"/>
    </source>
</evidence>
<accession>A0A2T3HI94</accession>
<reference evidence="2 3" key="1">
    <citation type="submission" date="2018-03" db="EMBL/GenBank/DDBJ databases">
        <authorList>
            <person name="Keele B.F."/>
        </authorList>
    </citation>
    <scope>NUCLEOTIDE SEQUENCE [LARGE SCALE GENOMIC DNA]</scope>
    <source>
        <strain evidence="2 3">YL28-9</strain>
    </source>
</reference>
<evidence type="ECO:0000259" key="1">
    <source>
        <dbReference type="Pfam" id="PF04389"/>
    </source>
</evidence>
<dbReference type="PANTHER" id="PTHR12147:SF26">
    <property type="entry name" value="PEPTIDASE M28 DOMAIN-CONTAINING PROTEIN"/>
    <property type="match status" value="1"/>
</dbReference>
<dbReference type="InterPro" id="IPR007484">
    <property type="entry name" value="Peptidase_M28"/>
</dbReference>
<protein>
    <submittedName>
        <fullName evidence="2">Peptidase M20</fullName>
    </submittedName>
</protein>
<sequence length="315" mass="35170">MKSYLLFSFALLLSCSSVKQGHQSKENEQLLKDLEVLSSDAYEGRKTGTKGAEMARHFISTRLSKLGLKSYNEQVPFIHEFSFNDRQGKKTTGKNVVAYIPGKSESVIVISAHYDHLGVRENKIFNGADDNASGVAALLKFAAHYAKGRNQPNHTLVFAAFDAEEMGLQGAKAFVASPPVPLDKIVLNINMDMIAHNDKSELYACGTFKYPELKPYLVTTVPDIKVLPGHDDPKMGQDDWTNQSDQGAFNAKNIPFIYFGVEDHKDYHKETDEFQHINQVFYSKAADAILEIIGRIDSGTTLQSIFRGKLQMKKQ</sequence>
<dbReference type="EMBL" id="PYLS01000006">
    <property type="protein sequence ID" value="PST82101.1"/>
    <property type="molecule type" value="Genomic_DNA"/>
</dbReference>
<dbReference type="SUPFAM" id="SSF53187">
    <property type="entry name" value="Zn-dependent exopeptidases"/>
    <property type="match status" value="1"/>
</dbReference>
<organism evidence="2 3">
    <name type="scientific">Pedobacter yulinensis</name>
    <dbReference type="NCBI Taxonomy" id="2126353"/>
    <lineage>
        <taxon>Bacteria</taxon>
        <taxon>Pseudomonadati</taxon>
        <taxon>Bacteroidota</taxon>
        <taxon>Sphingobacteriia</taxon>
        <taxon>Sphingobacteriales</taxon>
        <taxon>Sphingobacteriaceae</taxon>
        <taxon>Pedobacter</taxon>
    </lineage>
</organism>
<gene>
    <name evidence="2" type="ORF">C7T94_14950</name>
</gene>
<dbReference type="Proteomes" id="UP000240912">
    <property type="component" value="Unassembled WGS sequence"/>
</dbReference>
<dbReference type="RefSeq" id="WP_107216223.1">
    <property type="nucleotide sequence ID" value="NZ_KZ686270.1"/>
</dbReference>